<feature type="transmembrane region" description="Helical" evidence="6">
    <location>
        <begin position="95"/>
        <end position="119"/>
    </location>
</feature>
<evidence type="ECO:0000256" key="4">
    <source>
        <dbReference type="ARBA" id="ARBA00022989"/>
    </source>
</evidence>
<feature type="transmembrane region" description="Helical" evidence="6">
    <location>
        <begin position="57"/>
        <end position="75"/>
    </location>
</feature>
<evidence type="ECO:0000313" key="7">
    <source>
        <dbReference type="EMBL" id="BBU82306.1"/>
    </source>
</evidence>
<keyword evidence="5 6" id="KW-0472">Membrane</keyword>
<comment type="subcellular location">
    <subcellularLocation>
        <location evidence="1">Cell membrane</location>
        <topology evidence="1">Multi-pass membrane protein</topology>
    </subcellularLocation>
</comment>
<dbReference type="InterPro" id="IPR018385">
    <property type="entry name" value="C4_dicarb_anaerob_car-like"/>
</dbReference>
<keyword evidence="4 6" id="KW-1133">Transmembrane helix</keyword>
<evidence type="ECO:0008006" key="9">
    <source>
        <dbReference type="Google" id="ProtNLM"/>
    </source>
</evidence>
<gene>
    <name evidence="7" type="ORF">EIMP300_37060</name>
</gene>
<keyword evidence="3 6" id="KW-0812">Transmembrane</keyword>
<keyword evidence="2" id="KW-1003">Cell membrane</keyword>
<protein>
    <recommendedName>
        <fullName evidence="9">C4-dicarboxylate anaerobic transporter</fullName>
    </recommendedName>
</protein>
<sequence>MVWVIWGVIVNAWFIPEIASQFFTMGLVIGIIGVVFRLNGMTVNTMASSFTEGARMMIAPALLVGFAKGILLLVGNGEAGDASVLNTILNSIANAISGLDNAVAAWFMLLFQAVFNFFVTSGSGQAALTMPLLAPLGDLVGVNRQVTVLAFQFGDGFSHIIYPTSVKLR</sequence>
<feature type="transmembrane region" description="Helical" evidence="6">
    <location>
        <begin position="12"/>
        <end position="36"/>
    </location>
</feature>
<reference evidence="7 8" key="1">
    <citation type="submission" date="2020-01" db="EMBL/GenBank/DDBJ databases">
        <title>Dynamics of blaIMP-6 dissemination in carbapenem resistant Enterobacteriacea isolated from regional surveillance in Osaka, Japan.</title>
        <authorList>
            <person name="Abe R."/>
            <person name="Akeda Y."/>
            <person name="Sugawara Y."/>
            <person name="Yamamoto N."/>
            <person name="Tomono K."/>
            <person name="Takeuchi D."/>
            <person name="Kawahara R."/>
            <person name="Hamada S."/>
        </authorList>
    </citation>
    <scope>NUCLEOTIDE SEQUENCE [LARGE SCALE GENOMIC DNA]</scope>
    <source>
        <strain evidence="7 8">E300</strain>
    </source>
</reference>
<dbReference type="Proteomes" id="UP000467488">
    <property type="component" value="Chromosome"/>
</dbReference>
<organism evidence="7 8">
    <name type="scientific">Escherichia coli</name>
    <dbReference type="NCBI Taxonomy" id="562"/>
    <lineage>
        <taxon>Bacteria</taxon>
        <taxon>Pseudomonadati</taxon>
        <taxon>Pseudomonadota</taxon>
        <taxon>Gammaproteobacteria</taxon>
        <taxon>Enterobacterales</taxon>
        <taxon>Enterobacteriaceae</taxon>
        <taxon>Escherichia</taxon>
    </lineage>
</organism>
<accession>A0A8S0FPP6</accession>
<dbReference type="PANTHER" id="PTHR43652:SF2">
    <property type="entry name" value="BASIC AMINO ACID ANTIPORTER YFCC-RELATED"/>
    <property type="match status" value="1"/>
</dbReference>
<dbReference type="EMBL" id="AP022360">
    <property type="protein sequence ID" value="BBU82306.1"/>
    <property type="molecule type" value="Genomic_DNA"/>
</dbReference>
<evidence type="ECO:0000256" key="3">
    <source>
        <dbReference type="ARBA" id="ARBA00022692"/>
    </source>
</evidence>
<proteinExistence type="predicted"/>
<evidence type="ECO:0000256" key="1">
    <source>
        <dbReference type="ARBA" id="ARBA00004651"/>
    </source>
</evidence>
<dbReference type="PANTHER" id="PTHR43652">
    <property type="entry name" value="BASIC AMINO ACID ANTIPORTER YFCC-RELATED"/>
    <property type="match status" value="1"/>
</dbReference>
<evidence type="ECO:0000256" key="5">
    <source>
        <dbReference type="ARBA" id="ARBA00023136"/>
    </source>
</evidence>
<dbReference type="GO" id="GO:0005886">
    <property type="term" value="C:plasma membrane"/>
    <property type="evidence" value="ECO:0007669"/>
    <property type="project" value="UniProtKB-SubCell"/>
</dbReference>
<evidence type="ECO:0000256" key="2">
    <source>
        <dbReference type="ARBA" id="ARBA00022475"/>
    </source>
</evidence>
<evidence type="ECO:0000256" key="6">
    <source>
        <dbReference type="SAM" id="Phobius"/>
    </source>
</evidence>
<dbReference type="Pfam" id="PF03606">
    <property type="entry name" value="DcuC"/>
    <property type="match status" value="1"/>
</dbReference>
<dbReference type="InterPro" id="IPR051679">
    <property type="entry name" value="DASS-Related_Transporters"/>
</dbReference>
<dbReference type="AlphaFoldDB" id="A0A8S0FPP6"/>
<evidence type="ECO:0000313" key="8">
    <source>
        <dbReference type="Proteomes" id="UP000467488"/>
    </source>
</evidence>
<name>A0A8S0FPP6_ECOLX</name>